<comment type="caution">
    <text evidence="2">The sequence shown here is derived from an EMBL/GenBank/DDBJ whole genome shotgun (WGS) entry which is preliminary data.</text>
</comment>
<accession>A0A368WBR8</accession>
<reference evidence="2 3" key="1">
    <citation type="submission" date="2018-07" db="EMBL/GenBank/DDBJ databases">
        <title>Genomic Encyclopedia of Type Strains, Phase III (KMG-III): the genomes of soil and plant-associated and newly described type strains.</title>
        <authorList>
            <person name="Whitman W."/>
        </authorList>
    </citation>
    <scope>NUCLEOTIDE SEQUENCE [LARGE SCALE GENOMIC DNA]</scope>
    <source>
        <strain evidence="2 3">CECT 7506</strain>
    </source>
</reference>
<evidence type="ECO:0000259" key="1">
    <source>
        <dbReference type="Pfam" id="PF13701"/>
    </source>
</evidence>
<dbReference type="Pfam" id="PF13701">
    <property type="entry name" value="DDE_Tnp_1_4"/>
    <property type="match status" value="1"/>
</dbReference>
<dbReference type="EMBL" id="QPJD01000002">
    <property type="protein sequence ID" value="RCW50857.1"/>
    <property type="molecule type" value="Genomic_DNA"/>
</dbReference>
<dbReference type="Proteomes" id="UP000252415">
    <property type="component" value="Unassembled WGS sequence"/>
</dbReference>
<keyword evidence="3" id="KW-1185">Reference proteome</keyword>
<gene>
    <name evidence="2" type="ORF">DFP97_10249</name>
</gene>
<organism evidence="2 3">
    <name type="scientific">Paenibacillus prosopidis</name>
    <dbReference type="NCBI Taxonomy" id="630520"/>
    <lineage>
        <taxon>Bacteria</taxon>
        <taxon>Bacillati</taxon>
        <taxon>Bacillota</taxon>
        <taxon>Bacilli</taxon>
        <taxon>Bacillales</taxon>
        <taxon>Paenibacillaceae</taxon>
        <taxon>Paenibacillus</taxon>
    </lineage>
</organism>
<feature type="domain" description="Transposase DDE" evidence="1">
    <location>
        <begin position="9"/>
        <end position="248"/>
    </location>
</feature>
<proteinExistence type="predicted"/>
<evidence type="ECO:0000313" key="2">
    <source>
        <dbReference type="EMBL" id="RCW50857.1"/>
    </source>
</evidence>
<name>A0A368WBR8_9BACL</name>
<sequence>MKFITKIANIKTEFSMRNATNIAGSKIMLAYLEKIKLAKAFHALGYAKSPNSVFPTYRILLYFIVGWMLGCERVFHFQRLQKDTLMRRFLGGRCPHHSLLYKELERLGKQRPTLSIDLKKLNMEMVSPCLPQTVILDFDSTVETLYGNQQGAAVGVNSYKPGRKSYHPILVYEGQSRFLLNAELRPGNVHSSSDVLAFAEKTLSLLSSRPVSYVRFDKGFGGEAFYSFWESRKIGYVGKMKWTERLQK</sequence>
<dbReference type="AlphaFoldDB" id="A0A368WBR8"/>
<dbReference type="InterPro" id="IPR025668">
    <property type="entry name" value="Tnp_DDE_dom"/>
</dbReference>
<evidence type="ECO:0000313" key="3">
    <source>
        <dbReference type="Proteomes" id="UP000252415"/>
    </source>
</evidence>
<protein>
    <submittedName>
        <fullName evidence="2">DDE family transposase</fullName>
    </submittedName>
</protein>